<dbReference type="InterPro" id="IPR032806">
    <property type="entry name" value="YbfD_N"/>
</dbReference>
<keyword evidence="3" id="KW-1185">Reference proteome</keyword>
<protein>
    <submittedName>
        <fullName evidence="2">Transposase family protein</fullName>
    </submittedName>
</protein>
<evidence type="ECO:0000313" key="2">
    <source>
        <dbReference type="EMBL" id="MFC1852148.1"/>
    </source>
</evidence>
<gene>
    <name evidence="2" type="ORF">ACFL27_18290</name>
</gene>
<feature type="domain" description="H repeat-associated protein N-terminal" evidence="1">
    <location>
        <begin position="7"/>
        <end position="89"/>
    </location>
</feature>
<sequence>MIFPPLFSHIHDPREQAKITYSLPSLSFIAILIFLCRLKARRQVKYRLHTTAAQATFDSLFGINRIPHGDTLNNTFASLKPQQLQETICRMNETLLRKKILSPSRILGTYYLVGIDGSGVFTYTSQHCPHCLTRKQGNHLQYYHPVVEAKLITPDGFAFSLMTEFIENISAGQSVQDCELKAFYRLAKRLKKRFPRLPILLTLDGLYAGGPTFSLCRRYGWKYMIVLKDKDLKTVNEEFNALRHLQTDNRFTWKTGPRNAVKQSFQWVTDIDYSDSVGKEHTLNVLECLERKQNKKGEEQCKKFKWITNLTITKKQVAHIAQEGGRNRWKLENEGFNVQKNGGYELEHAYTTNPTSAKIFYFFLQIAHIIAQLMEKGDLIKKCLATPIGSNRNIAFRILEAWRNVILTDNYIKNFRSLKLQIRFRGS</sequence>
<organism evidence="2 3">
    <name type="scientific">candidate division CSSED10-310 bacterium</name>
    <dbReference type="NCBI Taxonomy" id="2855610"/>
    <lineage>
        <taxon>Bacteria</taxon>
        <taxon>Bacteria division CSSED10-310</taxon>
    </lineage>
</organism>
<dbReference type="Pfam" id="PF13808">
    <property type="entry name" value="DDE_Tnp_1_assoc"/>
    <property type="match status" value="1"/>
</dbReference>
<comment type="caution">
    <text evidence="2">The sequence shown here is derived from an EMBL/GenBank/DDBJ whole genome shotgun (WGS) entry which is preliminary data.</text>
</comment>
<proteinExistence type="predicted"/>
<name>A0ABV6Z1G0_UNCC1</name>
<accession>A0ABV6Z1G0</accession>
<evidence type="ECO:0000259" key="1">
    <source>
        <dbReference type="Pfam" id="PF13808"/>
    </source>
</evidence>
<evidence type="ECO:0000313" key="3">
    <source>
        <dbReference type="Proteomes" id="UP001594351"/>
    </source>
</evidence>
<reference evidence="2 3" key="1">
    <citation type="submission" date="2024-09" db="EMBL/GenBank/DDBJ databases">
        <title>Laminarin stimulates single cell rates of sulfate reduction while oxygen inhibits transcriptomic activity in coastal marine sediment.</title>
        <authorList>
            <person name="Lindsay M."/>
            <person name="Orcutt B."/>
            <person name="Emerson D."/>
            <person name="Stepanauskas R."/>
            <person name="D'Angelo T."/>
        </authorList>
    </citation>
    <scope>NUCLEOTIDE SEQUENCE [LARGE SCALE GENOMIC DNA]</scope>
    <source>
        <strain evidence="2">SAG AM-311-K15</strain>
    </source>
</reference>
<dbReference type="EMBL" id="JBHPBY010000272">
    <property type="protein sequence ID" value="MFC1852148.1"/>
    <property type="molecule type" value="Genomic_DNA"/>
</dbReference>
<dbReference type="Proteomes" id="UP001594351">
    <property type="component" value="Unassembled WGS sequence"/>
</dbReference>